<accession>A0ABV4UMY1</accession>
<comment type="caution">
    <text evidence="1">The sequence shown here is derived from an EMBL/GenBank/DDBJ whole genome shotgun (WGS) entry which is preliminary data.</text>
</comment>
<dbReference type="EMBL" id="JBHDLJ010000007">
    <property type="protein sequence ID" value="MFB0834987.1"/>
    <property type="molecule type" value="Genomic_DNA"/>
</dbReference>
<dbReference type="Proteomes" id="UP001575652">
    <property type="component" value="Unassembled WGS sequence"/>
</dbReference>
<gene>
    <name evidence="1" type="ORF">ACETWP_10350</name>
</gene>
<evidence type="ECO:0000313" key="2">
    <source>
        <dbReference type="Proteomes" id="UP001575652"/>
    </source>
</evidence>
<dbReference type="InterPro" id="IPR046553">
    <property type="entry name" value="DUF6707"/>
</dbReference>
<organism evidence="1 2">
    <name type="scientific">Arthrobacter halodurans</name>
    <dbReference type="NCBI Taxonomy" id="516699"/>
    <lineage>
        <taxon>Bacteria</taxon>
        <taxon>Bacillati</taxon>
        <taxon>Actinomycetota</taxon>
        <taxon>Actinomycetes</taxon>
        <taxon>Micrococcales</taxon>
        <taxon>Micrococcaceae</taxon>
        <taxon>Arthrobacter</taxon>
    </lineage>
</organism>
<sequence>MEQSYIRSVRAEKVAIGNRFITRSGAPSLPVTKLRTVQDSFGTPAYIEATLESGQTATIACGSLIRVHTSEPPPEATLDELAVIPVEEGSPEAILIGIAREYPWDQRVLAPVARLSRGFNAKSGSALEDVRDLAQLLLVELDDRVNAWRALGILTELPFDGNFGRWKSIQGALAMAAYLAEEDGDEEAARRYSDALRATDHVEDDPLKSKLTAAVRQRQMDEPNLFDREIHRAAAARDDTLERDWRTQRLVALFHLRAHGGSRTLDHDELGRMIRHELTLLRG</sequence>
<evidence type="ECO:0000313" key="1">
    <source>
        <dbReference type="EMBL" id="MFB0834987.1"/>
    </source>
</evidence>
<proteinExistence type="predicted"/>
<reference evidence="1 2" key="1">
    <citation type="submission" date="2024-09" db="EMBL/GenBank/DDBJ databases">
        <authorList>
            <person name="Salinas-Garcia M.A."/>
            <person name="Prieme A."/>
        </authorList>
    </citation>
    <scope>NUCLEOTIDE SEQUENCE [LARGE SCALE GENOMIC DNA]</scope>
    <source>
        <strain evidence="1 2">DSM 21081</strain>
    </source>
</reference>
<dbReference type="Pfam" id="PF20453">
    <property type="entry name" value="DUF6707"/>
    <property type="match status" value="1"/>
</dbReference>
<keyword evidence="2" id="KW-1185">Reference proteome</keyword>
<dbReference type="RefSeq" id="WP_373972161.1">
    <property type="nucleotide sequence ID" value="NZ_JBHDLJ010000007.1"/>
</dbReference>
<name>A0ABV4UMY1_9MICC</name>
<protein>
    <submittedName>
        <fullName evidence="1">DUF6707 family protein</fullName>
    </submittedName>
</protein>